<dbReference type="PANTHER" id="PTHR32196">
    <property type="entry name" value="ABC TRANSPORTER PERMEASE PROTEIN YPHD-RELATED-RELATED"/>
    <property type="match status" value="1"/>
</dbReference>
<evidence type="ECO:0000256" key="7">
    <source>
        <dbReference type="ARBA" id="ARBA00023136"/>
    </source>
</evidence>
<feature type="transmembrane region" description="Helical" evidence="8">
    <location>
        <begin position="164"/>
        <end position="183"/>
    </location>
</feature>
<sequence length="322" mass="33357">MINDKRKTMVNYLLDYGIVIVLAALMVVFSITSDKFLSASTLFTILRQVAVTGIISVGMTFVMLTGGIDLSVGSVAGVVSVLGAVLMVSGVPIFGAVVICLMIAAGFGFVNGVCVNVFNIPPLIGTLGVMTSLRGVAYLVSNGVPVYGFDEGFKQFAQGSLGPIPYPVLLMVGVFLVGAFILMKTRTGRYIYGVGGNEEASRLSGVGVTKTKYLVYTVSGLLSGLAGLVLLARTNSGQPSAGDGYEMDAITAVVLGGVSIAGGKGNIWLVVVGVVIMGTLSTGMVMNNINDYVQQVIKGIVLVAAVAFAQFSQKVKANNIVV</sequence>
<keyword evidence="6 8" id="KW-1133">Transmembrane helix</keyword>
<feature type="transmembrane region" description="Helical" evidence="8">
    <location>
        <begin position="45"/>
        <end position="63"/>
    </location>
</feature>
<evidence type="ECO:0000256" key="3">
    <source>
        <dbReference type="ARBA" id="ARBA00022475"/>
    </source>
</evidence>
<dbReference type="STRING" id="626937.HMPREF3293_01740"/>
<feature type="transmembrane region" description="Helical" evidence="8">
    <location>
        <begin position="268"/>
        <end position="286"/>
    </location>
</feature>
<feature type="transmembrane region" description="Helical" evidence="8">
    <location>
        <begin position="94"/>
        <end position="118"/>
    </location>
</feature>
<feature type="transmembrane region" description="Helical" evidence="8">
    <location>
        <begin position="70"/>
        <end position="88"/>
    </location>
</feature>
<evidence type="ECO:0000256" key="4">
    <source>
        <dbReference type="ARBA" id="ARBA00022519"/>
    </source>
</evidence>
<feature type="transmembrane region" description="Helical" evidence="8">
    <location>
        <begin position="12"/>
        <end position="33"/>
    </location>
</feature>
<protein>
    <submittedName>
        <fullName evidence="9">Putative ribose ABC transporter permease protein</fullName>
    </submittedName>
</protein>
<keyword evidence="4" id="KW-0997">Cell inner membrane</keyword>
<evidence type="ECO:0000256" key="2">
    <source>
        <dbReference type="ARBA" id="ARBA00022448"/>
    </source>
</evidence>
<dbReference type="PANTHER" id="PTHR32196:SF21">
    <property type="entry name" value="ABC TRANSPORTER PERMEASE PROTEIN YPHD-RELATED"/>
    <property type="match status" value="1"/>
</dbReference>
<keyword evidence="3" id="KW-1003">Cell membrane</keyword>
<comment type="caution">
    <text evidence="9">The sequence shown here is derived from an EMBL/GenBank/DDBJ whole genome shotgun (WGS) entry which is preliminary data.</text>
</comment>
<dbReference type="Proteomes" id="UP000070366">
    <property type="component" value="Unassembled WGS sequence"/>
</dbReference>
<dbReference type="KEGG" id="cmiu:B1H56_11430"/>
<feature type="transmembrane region" description="Helical" evidence="8">
    <location>
        <begin position="213"/>
        <end position="232"/>
    </location>
</feature>
<dbReference type="CDD" id="cd06579">
    <property type="entry name" value="TM_PBP1_transp_AraH_like"/>
    <property type="match status" value="1"/>
</dbReference>
<organism evidence="9 10">
    <name type="scientific">Christensenella minuta</name>
    <dbReference type="NCBI Taxonomy" id="626937"/>
    <lineage>
        <taxon>Bacteria</taxon>
        <taxon>Bacillati</taxon>
        <taxon>Bacillota</taxon>
        <taxon>Clostridia</taxon>
        <taxon>Christensenellales</taxon>
        <taxon>Christensenellaceae</taxon>
        <taxon>Christensenella</taxon>
    </lineage>
</organism>
<dbReference type="PATRIC" id="fig|626937.4.peg.1719"/>
<dbReference type="InterPro" id="IPR001851">
    <property type="entry name" value="ABC_transp_permease"/>
</dbReference>
<comment type="subcellular location">
    <subcellularLocation>
        <location evidence="1">Cell membrane</location>
        <topology evidence="1">Multi-pass membrane protein</topology>
    </subcellularLocation>
</comment>
<dbReference type="GO" id="GO:0022857">
    <property type="term" value="F:transmembrane transporter activity"/>
    <property type="evidence" value="ECO:0007669"/>
    <property type="project" value="InterPro"/>
</dbReference>
<dbReference type="OrthoDB" id="9815820at2"/>
<evidence type="ECO:0000256" key="8">
    <source>
        <dbReference type="SAM" id="Phobius"/>
    </source>
</evidence>
<dbReference type="Pfam" id="PF02653">
    <property type="entry name" value="BPD_transp_2"/>
    <property type="match status" value="1"/>
</dbReference>
<evidence type="ECO:0000256" key="1">
    <source>
        <dbReference type="ARBA" id="ARBA00004651"/>
    </source>
</evidence>
<evidence type="ECO:0000313" key="9">
    <source>
        <dbReference type="EMBL" id="KXK65526.1"/>
    </source>
</evidence>
<evidence type="ECO:0000256" key="6">
    <source>
        <dbReference type="ARBA" id="ARBA00022989"/>
    </source>
</evidence>
<name>A0A136Q4P8_9FIRM</name>
<keyword evidence="2" id="KW-0813">Transport</keyword>
<proteinExistence type="predicted"/>
<gene>
    <name evidence="9" type="ORF">HMPREF3293_01740</name>
</gene>
<keyword evidence="7 8" id="KW-0472">Membrane</keyword>
<dbReference type="GO" id="GO:0005886">
    <property type="term" value="C:plasma membrane"/>
    <property type="evidence" value="ECO:0007669"/>
    <property type="project" value="UniProtKB-SubCell"/>
</dbReference>
<keyword evidence="5 8" id="KW-0812">Transmembrane</keyword>
<dbReference type="EMBL" id="LSZW01000061">
    <property type="protein sequence ID" value="KXK65526.1"/>
    <property type="molecule type" value="Genomic_DNA"/>
</dbReference>
<evidence type="ECO:0000256" key="5">
    <source>
        <dbReference type="ARBA" id="ARBA00022692"/>
    </source>
</evidence>
<dbReference type="RefSeq" id="WP_066519911.1">
    <property type="nucleotide sequence ID" value="NZ_CABMOF010000002.1"/>
</dbReference>
<reference evidence="9 10" key="1">
    <citation type="submission" date="2016-02" db="EMBL/GenBank/DDBJ databases">
        <authorList>
            <person name="Wen L."/>
            <person name="He K."/>
            <person name="Yang H."/>
        </authorList>
    </citation>
    <scope>NUCLEOTIDE SEQUENCE [LARGE SCALE GENOMIC DNA]</scope>
    <source>
        <strain evidence="9 10">DSM 22607</strain>
    </source>
</reference>
<keyword evidence="10" id="KW-1185">Reference proteome</keyword>
<feature type="transmembrane region" description="Helical" evidence="8">
    <location>
        <begin position="123"/>
        <end position="144"/>
    </location>
</feature>
<accession>A0A136Q4P8</accession>
<dbReference type="AlphaFoldDB" id="A0A136Q4P8"/>
<evidence type="ECO:0000313" key="10">
    <source>
        <dbReference type="Proteomes" id="UP000070366"/>
    </source>
</evidence>